<dbReference type="InterPro" id="IPR010626">
    <property type="entry name" value="DUF1217"/>
</dbReference>
<organism evidence="1 2">
    <name type="scientific">Methylobacterium goesingense</name>
    <dbReference type="NCBI Taxonomy" id="243690"/>
    <lineage>
        <taxon>Bacteria</taxon>
        <taxon>Pseudomonadati</taxon>
        <taxon>Pseudomonadota</taxon>
        <taxon>Alphaproteobacteria</taxon>
        <taxon>Hyphomicrobiales</taxon>
        <taxon>Methylobacteriaceae</taxon>
        <taxon>Methylobacterium</taxon>
    </lineage>
</organism>
<evidence type="ECO:0000313" key="2">
    <source>
        <dbReference type="Proteomes" id="UP001549145"/>
    </source>
</evidence>
<name>A0ABV2L1R3_9HYPH</name>
<reference evidence="1 2" key="1">
    <citation type="submission" date="2024-06" db="EMBL/GenBank/DDBJ databases">
        <title>Genomic Encyclopedia of Type Strains, Phase IV (KMG-IV): sequencing the most valuable type-strain genomes for metagenomic binning, comparative biology and taxonomic classification.</title>
        <authorList>
            <person name="Goeker M."/>
        </authorList>
    </citation>
    <scope>NUCLEOTIDE SEQUENCE [LARGE SCALE GENOMIC DNA]</scope>
    <source>
        <strain evidence="1 2">DSM 21331</strain>
    </source>
</reference>
<keyword evidence="2" id="KW-1185">Reference proteome</keyword>
<proteinExistence type="predicted"/>
<gene>
    <name evidence="1" type="ORF">ABID43_000225</name>
</gene>
<dbReference type="InterPro" id="IPR023157">
    <property type="entry name" value="AGR-C-984p-like_sf"/>
</dbReference>
<dbReference type="Pfam" id="PF06748">
    <property type="entry name" value="DUF1217"/>
    <property type="match status" value="1"/>
</dbReference>
<protein>
    <recommendedName>
        <fullName evidence="3">DUF1217 domain-containing protein</fullName>
    </recommendedName>
</protein>
<dbReference type="RefSeq" id="WP_238279909.1">
    <property type="nucleotide sequence ID" value="NZ_BPQL01000069.1"/>
</dbReference>
<dbReference type="SUPFAM" id="SSF158837">
    <property type="entry name" value="AGR C 984p-like"/>
    <property type="match status" value="1"/>
</dbReference>
<dbReference type="EMBL" id="JBEPMM010000001">
    <property type="protein sequence ID" value="MET3690706.1"/>
    <property type="molecule type" value="Genomic_DNA"/>
</dbReference>
<comment type="caution">
    <text evidence="1">The sequence shown here is derived from an EMBL/GenBank/DDBJ whole genome shotgun (WGS) entry which is preliminary data.</text>
</comment>
<accession>A0ABV2L1R3</accession>
<dbReference type="Gene3D" id="1.10.3700.10">
    <property type="entry name" value="AGR C 984p-like"/>
    <property type="match status" value="1"/>
</dbReference>
<sequence length="258" mass="28030">MTSTFTSYRLIARDMTASLARKAAQPDVARETAYYKAKIGDVKSIDDFLGDRRLYAYAMKAYGLEDMTYAKAFMRKVLTEGVSDRAAFANRLADDRYVAFAKAFDFKTYGAGTTTLAAATTDTTSAYLRQSLETDAGSDDTGVRLALYFARQAPTVSSGYGVLADQALSQVVKTVLGLPDVASSDGIARQAAIIESRVDFASFKDPDKLERFVQRFTAIWDAQNNATSAPVLNLFADSSSQGLDASLLLSLQRIRSGT</sequence>
<dbReference type="Proteomes" id="UP001549145">
    <property type="component" value="Unassembled WGS sequence"/>
</dbReference>
<evidence type="ECO:0000313" key="1">
    <source>
        <dbReference type="EMBL" id="MET3690706.1"/>
    </source>
</evidence>
<evidence type="ECO:0008006" key="3">
    <source>
        <dbReference type="Google" id="ProtNLM"/>
    </source>
</evidence>